<evidence type="ECO:0000313" key="5">
    <source>
        <dbReference type="Proteomes" id="UP000559027"/>
    </source>
</evidence>
<protein>
    <recommendedName>
        <fullName evidence="3">VWFA domain-containing protein</fullName>
    </recommendedName>
</protein>
<feature type="region of interest" description="Disordered" evidence="1">
    <location>
        <begin position="109"/>
        <end position="128"/>
    </location>
</feature>
<dbReference type="PANTHER" id="PTHR34706:SF1">
    <property type="entry name" value="VWFA DOMAIN-CONTAINING PROTEIN"/>
    <property type="match status" value="1"/>
</dbReference>
<evidence type="ECO:0000256" key="1">
    <source>
        <dbReference type="SAM" id="MobiDB-lite"/>
    </source>
</evidence>
<evidence type="ECO:0000259" key="3">
    <source>
        <dbReference type="PROSITE" id="PS50234"/>
    </source>
</evidence>
<accession>A0A8H5FY73</accession>
<name>A0A8H5FY73_9AGAR</name>
<dbReference type="OrthoDB" id="630895at2759"/>
<reference evidence="4 5" key="1">
    <citation type="journal article" date="2020" name="ISME J.">
        <title>Uncovering the hidden diversity of litter-decomposition mechanisms in mushroom-forming fungi.</title>
        <authorList>
            <person name="Floudas D."/>
            <person name="Bentzer J."/>
            <person name="Ahren D."/>
            <person name="Johansson T."/>
            <person name="Persson P."/>
            <person name="Tunlid A."/>
        </authorList>
    </citation>
    <scope>NUCLEOTIDE SEQUENCE [LARGE SCALE GENOMIC DNA]</scope>
    <source>
        <strain evidence="4 5">CBS 146.42</strain>
    </source>
</reference>
<evidence type="ECO:0000256" key="2">
    <source>
        <dbReference type="SAM" id="Phobius"/>
    </source>
</evidence>
<keyword evidence="2" id="KW-1133">Transmembrane helix</keyword>
<dbReference type="Gene3D" id="3.40.50.410">
    <property type="entry name" value="von Willebrand factor, type A domain"/>
    <property type="match status" value="1"/>
</dbReference>
<keyword evidence="2" id="KW-0472">Membrane</keyword>
<dbReference type="EMBL" id="JAACJO010000010">
    <property type="protein sequence ID" value="KAF5353309.1"/>
    <property type="molecule type" value="Genomic_DNA"/>
</dbReference>
<dbReference type="SUPFAM" id="SSF53300">
    <property type="entry name" value="vWA-like"/>
    <property type="match status" value="1"/>
</dbReference>
<dbReference type="PROSITE" id="PS50234">
    <property type="entry name" value="VWFA"/>
    <property type="match status" value="1"/>
</dbReference>
<keyword evidence="5" id="KW-1185">Reference proteome</keyword>
<comment type="caution">
    <text evidence="4">The sequence shown here is derived from an EMBL/GenBank/DDBJ whole genome shotgun (WGS) entry which is preliminary data.</text>
</comment>
<proteinExistence type="predicted"/>
<dbReference type="Proteomes" id="UP000559027">
    <property type="component" value="Unassembled WGS sequence"/>
</dbReference>
<sequence>MMTMVVNARSHPCPTSKYSPSASAFTATFPVPFAGTFGTGAPGPSPSTNSVASSSTAAIAAGGLTSSNTHGAGTAPIIGLSVSVGILLILVICLSLLLCMRRRHRRENTLDPRDTQPNNLYNTGTTKTPARLNLETAPKTTVNDASDVEASASSAFPLEKFNSASGLTAPEGTPLTSGPMISETTPSVQEDHHPEIDALVNTGRLTKKEVAQIAPMKPKPDQVLLGYNPTLDEKRPQEIKEYLQKHRIQFVIDNSGSMSGSRWDETRDALFQIADHALNIHSDNVEIRFFNPTIQSAHLKVKGTDEVMRIFEDVHPGGGTPMGDVLEDVLNKQIDRLDNANQHGKYRFELPLDIIVLTDGVPNSDSPPAPVIERAAIQMRNKKHHPNCIGIQFVQIENDPAAAPILLSLIDSPEHNMVDTISYSSYMERGGGKLTGAMLEEIILGGLHPNLRSHWNRYRLQQRQSTGNDIY</sequence>
<dbReference type="Pfam" id="PF00092">
    <property type="entry name" value="VWA"/>
    <property type="match status" value="1"/>
</dbReference>
<feature type="region of interest" description="Disordered" evidence="1">
    <location>
        <begin position="163"/>
        <end position="190"/>
    </location>
</feature>
<feature type="transmembrane region" description="Helical" evidence="2">
    <location>
        <begin position="77"/>
        <end position="99"/>
    </location>
</feature>
<feature type="domain" description="VWFA" evidence="3">
    <location>
        <begin position="247"/>
        <end position="442"/>
    </location>
</feature>
<gene>
    <name evidence="4" type="ORF">D9756_007969</name>
</gene>
<dbReference type="InterPro" id="IPR036465">
    <property type="entry name" value="vWFA_dom_sf"/>
</dbReference>
<dbReference type="InterPro" id="IPR002035">
    <property type="entry name" value="VWF_A"/>
</dbReference>
<dbReference type="SMART" id="SM00327">
    <property type="entry name" value="VWA"/>
    <property type="match status" value="1"/>
</dbReference>
<organism evidence="4 5">
    <name type="scientific">Leucocoprinus leucothites</name>
    <dbReference type="NCBI Taxonomy" id="201217"/>
    <lineage>
        <taxon>Eukaryota</taxon>
        <taxon>Fungi</taxon>
        <taxon>Dikarya</taxon>
        <taxon>Basidiomycota</taxon>
        <taxon>Agaricomycotina</taxon>
        <taxon>Agaricomycetes</taxon>
        <taxon>Agaricomycetidae</taxon>
        <taxon>Agaricales</taxon>
        <taxon>Agaricineae</taxon>
        <taxon>Agaricaceae</taxon>
        <taxon>Leucocoprinus</taxon>
    </lineage>
</organism>
<dbReference type="PANTHER" id="PTHR34706">
    <property type="entry name" value="SLR1338 PROTEIN"/>
    <property type="match status" value="1"/>
</dbReference>
<feature type="compositionally biased region" description="Polar residues" evidence="1">
    <location>
        <begin position="115"/>
        <end position="128"/>
    </location>
</feature>
<evidence type="ECO:0000313" key="4">
    <source>
        <dbReference type="EMBL" id="KAF5353309.1"/>
    </source>
</evidence>
<dbReference type="AlphaFoldDB" id="A0A8H5FY73"/>
<keyword evidence="2" id="KW-0812">Transmembrane</keyword>